<sequence length="323" mass="35477">MSKPPRIAVLGCGQWGRNHVRTLAGLGALAAVSDRNRDRAAEFAETYQVRALDPEMLFADPAIDAIVIALPPHHQAESAGAAIAAGKHVLVEKPIALSVDDAERIVDAARKAGIVAMTGHILRYHPAFEALQAMVERGELGTLGYIHSHRVGLGRFHPENDALWDIAPHDLSLILALSGSEPISVHGEGTAVLEHLSDFAHLHLAFPGDLRAHVFTARLNPYRERRLTVVGSRAMAVYDDVAPWAQKLAVYEHDIFRDASGWRSETHEPRYVATAEHMPLTRELEHFIACIETGERPRTPIEDGLAVIRILEAGTVRHERSVE</sequence>
<keyword evidence="4" id="KW-1185">Reference proteome</keyword>
<dbReference type="PANTHER" id="PTHR43377">
    <property type="entry name" value="BILIVERDIN REDUCTASE A"/>
    <property type="match status" value="1"/>
</dbReference>
<feature type="domain" description="Gfo/Idh/MocA-like oxidoreductase N-terminal" evidence="1">
    <location>
        <begin position="6"/>
        <end position="120"/>
    </location>
</feature>
<dbReference type="PANTHER" id="PTHR43377:SF6">
    <property type="entry name" value="GFO_IDH_MOCA-LIKE OXIDOREDUCTASE N-TERMINAL DOMAIN-CONTAINING PROTEIN"/>
    <property type="match status" value="1"/>
</dbReference>
<evidence type="ECO:0000313" key="3">
    <source>
        <dbReference type="EMBL" id="TPW32794.1"/>
    </source>
</evidence>
<dbReference type="Gene3D" id="3.30.360.10">
    <property type="entry name" value="Dihydrodipicolinate Reductase, domain 2"/>
    <property type="match status" value="1"/>
</dbReference>
<dbReference type="Gene3D" id="3.40.50.720">
    <property type="entry name" value="NAD(P)-binding Rossmann-like Domain"/>
    <property type="match status" value="1"/>
</dbReference>
<dbReference type="InterPro" id="IPR000683">
    <property type="entry name" value="Gfo/Idh/MocA-like_OxRdtase_N"/>
</dbReference>
<dbReference type="GO" id="GO:0000166">
    <property type="term" value="F:nucleotide binding"/>
    <property type="evidence" value="ECO:0007669"/>
    <property type="project" value="InterPro"/>
</dbReference>
<feature type="domain" description="GFO/IDH/MocA-like oxidoreductase" evidence="2">
    <location>
        <begin position="128"/>
        <end position="236"/>
    </location>
</feature>
<dbReference type="SUPFAM" id="SSF51735">
    <property type="entry name" value="NAD(P)-binding Rossmann-fold domains"/>
    <property type="match status" value="1"/>
</dbReference>
<dbReference type="EMBL" id="VHLH01000001">
    <property type="protein sequence ID" value="TPW32794.1"/>
    <property type="molecule type" value="Genomic_DNA"/>
</dbReference>
<dbReference type="Pfam" id="PF22725">
    <property type="entry name" value="GFO_IDH_MocA_C3"/>
    <property type="match status" value="1"/>
</dbReference>
<dbReference type="OrthoDB" id="9800846at2"/>
<name>A0A506UHK1_9HYPH</name>
<dbReference type="SUPFAM" id="SSF55347">
    <property type="entry name" value="Glyceraldehyde-3-phosphate dehydrogenase-like, C-terminal domain"/>
    <property type="match status" value="1"/>
</dbReference>
<dbReference type="Proteomes" id="UP000320314">
    <property type="component" value="Unassembled WGS sequence"/>
</dbReference>
<dbReference type="InterPro" id="IPR051450">
    <property type="entry name" value="Gfo/Idh/MocA_Oxidoreductases"/>
</dbReference>
<dbReference type="RefSeq" id="WP_141165097.1">
    <property type="nucleotide sequence ID" value="NZ_VHLH01000001.1"/>
</dbReference>
<dbReference type="AlphaFoldDB" id="A0A506UHK1"/>
<organism evidence="3 4">
    <name type="scientific">Pararhizobium mangrovi</name>
    <dbReference type="NCBI Taxonomy" id="2590452"/>
    <lineage>
        <taxon>Bacteria</taxon>
        <taxon>Pseudomonadati</taxon>
        <taxon>Pseudomonadota</taxon>
        <taxon>Alphaproteobacteria</taxon>
        <taxon>Hyphomicrobiales</taxon>
        <taxon>Rhizobiaceae</taxon>
        <taxon>Rhizobium/Agrobacterium group</taxon>
        <taxon>Pararhizobium</taxon>
    </lineage>
</organism>
<protein>
    <submittedName>
        <fullName evidence="3">Gfo/Idh/MocA family oxidoreductase</fullName>
    </submittedName>
</protein>
<reference evidence="3 4" key="1">
    <citation type="submission" date="2019-06" db="EMBL/GenBank/DDBJ databases">
        <authorList>
            <person name="Li M."/>
        </authorList>
    </citation>
    <scope>NUCLEOTIDE SEQUENCE [LARGE SCALE GENOMIC DNA]</scope>
    <source>
        <strain evidence="3 4">BGMRC6574</strain>
    </source>
</reference>
<dbReference type="Pfam" id="PF01408">
    <property type="entry name" value="GFO_IDH_MocA"/>
    <property type="match status" value="1"/>
</dbReference>
<evidence type="ECO:0000259" key="2">
    <source>
        <dbReference type="Pfam" id="PF22725"/>
    </source>
</evidence>
<dbReference type="InterPro" id="IPR055170">
    <property type="entry name" value="GFO_IDH_MocA-like_dom"/>
</dbReference>
<evidence type="ECO:0000259" key="1">
    <source>
        <dbReference type="Pfam" id="PF01408"/>
    </source>
</evidence>
<evidence type="ECO:0000313" key="4">
    <source>
        <dbReference type="Proteomes" id="UP000320314"/>
    </source>
</evidence>
<dbReference type="InterPro" id="IPR036291">
    <property type="entry name" value="NAD(P)-bd_dom_sf"/>
</dbReference>
<gene>
    <name evidence="3" type="ORF">FJU11_00785</name>
</gene>
<accession>A0A506UHK1</accession>
<comment type="caution">
    <text evidence="3">The sequence shown here is derived from an EMBL/GenBank/DDBJ whole genome shotgun (WGS) entry which is preliminary data.</text>
</comment>
<proteinExistence type="predicted"/>